<dbReference type="InterPro" id="IPR029058">
    <property type="entry name" value="AB_hydrolase_fold"/>
</dbReference>
<dbReference type="Pfam" id="PF00561">
    <property type="entry name" value="Abhydrolase_1"/>
    <property type="match status" value="1"/>
</dbReference>
<protein>
    <submittedName>
        <fullName evidence="3">Haloalkane dehalogenase</fullName>
    </submittedName>
</protein>
<evidence type="ECO:0000259" key="2">
    <source>
        <dbReference type="Pfam" id="PF00561"/>
    </source>
</evidence>
<dbReference type="InterPro" id="IPR000073">
    <property type="entry name" value="AB_hydrolase_1"/>
</dbReference>
<dbReference type="NCBIfam" id="NF002043">
    <property type="entry name" value="PRK00870.1"/>
    <property type="match status" value="1"/>
</dbReference>
<dbReference type="InterPro" id="IPR000639">
    <property type="entry name" value="Epox_hydrolase-like"/>
</dbReference>
<keyword evidence="4" id="KW-1185">Reference proteome</keyword>
<reference evidence="4" key="1">
    <citation type="journal article" date="2019" name="Int. J. Syst. Evol. Microbiol.">
        <title>The Global Catalogue of Microorganisms (GCM) 10K type strain sequencing project: providing services to taxonomists for standard genome sequencing and annotation.</title>
        <authorList>
            <consortium name="The Broad Institute Genomics Platform"/>
            <consortium name="The Broad Institute Genome Sequencing Center for Infectious Disease"/>
            <person name="Wu L."/>
            <person name="Ma J."/>
        </authorList>
    </citation>
    <scope>NUCLEOTIDE SEQUENCE [LARGE SCALE GENOMIC DNA]</scope>
    <source>
        <strain evidence="4">JCM 18303</strain>
    </source>
</reference>
<evidence type="ECO:0000256" key="1">
    <source>
        <dbReference type="ARBA" id="ARBA00022801"/>
    </source>
</evidence>
<keyword evidence="1" id="KW-0378">Hydrolase</keyword>
<dbReference type="PANTHER" id="PTHR43329">
    <property type="entry name" value="EPOXIDE HYDROLASE"/>
    <property type="match status" value="1"/>
</dbReference>
<sequence length="312" mass="34349">MGRMDIERTPDERFDRLSSWPYEPRYATVGEGLRMHYVDEGPPDGPVVVLAHGEPTWGYLYRKMIPGLVASGRRVLVPDLIGFGRSDKPVDRAAYTYPAHVAWTGDWLDQLHLADITLFGQDWGGFVFLVHVGLTPDRFAGVVAANTGLAAPDVMATFTPEQFAPAASAFLRWREQSESPGLTASWAVGSPDSALNQTAHVLTEEDAAAYDAPFPSERHFAGARQFPWLVPLDGTDPPASMLRRAWAGLTAFEKPFLTAFAEHEDITRAFERMLQAGIPGARGRDHLTVPDAGHFLQEQQPDLLVDAILSLD</sequence>
<dbReference type="Proteomes" id="UP001428817">
    <property type="component" value="Unassembled WGS sequence"/>
</dbReference>
<dbReference type="Gene3D" id="3.40.50.1820">
    <property type="entry name" value="alpha/beta hydrolase"/>
    <property type="match status" value="1"/>
</dbReference>
<evidence type="ECO:0000313" key="3">
    <source>
        <dbReference type="EMBL" id="GAA5168886.1"/>
    </source>
</evidence>
<dbReference type="SUPFAM" id="SSF53474">
    <property type="entry name" value="alpha/beta-Hydrolases"/>
    <property type="match status" value="1"/>
</dbReference>
<dbReference type="PRINTS" id="PR00412">
    <property type="entry name" value="EPOXHYDRLASE"/>
</dbReference>
<organism evidence="3 4">
    <name type="scientific">Pseudonocardia eucalypti</name>
    <dbReference type="NCBI Taxonomy" id="648755"/>
    <lineage>
        <taxon>Bacteria</taxon>
        <taxon>Bacillati</taxon>
        <taxon>Actinomycetota</taxon>
        <taxon>Actinomycetes</taxon>
        <taxon>Pseudonocardiales</taxon>
        <taxon>Pseudonocardiaceae</taxon>
        <taxon>Pseudonocardia</taxon>
    </lineage>
</organism>
<evidence type="ECO:0000313" key="4">
    <source>
        <dbReference type="Proteomes" id="UP001428817"/>
    </source>
</evidence>
<name>A0ABP9QX51_9PSEU</name>
<feature type="domain" description="AB hydrolase-1" evidence="2">
    <location>
        <begin position="46"/>
        <end position="154"/>
    </location>
</feature>
<gene>
    <name evidence="3" type="ORF">GCM10023321_63600</name>
</gene>
<accession>A0ABP9QX51</accession>
<comment type="caution">
    <text evidence="3">The sequence shown here is derived from an EMBL/GenBank/DDBJ whole genome shotgun (WGS) entry which is preliminary data.</text>
</comment>
<dbReference type="EMBL" id="BAABJP010000041">
    <property type="protein sequence ID" value="GAA5168886.1"/>
    <property type="molecule type" value="Genomic_DNA"/>
</dbReference>
<proteinExistence type="predicted"/>